<dbReference type="EMBL" id="GGEC01071672">
    <property type="protein sequence ID" value="MBX52156.1"/>
    <property type="molecule type" value="Transcribed_RNA"/>
</dbReference>
<protein>
    <submittedName>
        <fullName evidence="1">Uncharacterized protein</fullName>
    </submittedName>
</protein>
<evidence type="ECO:0000313" key="1">
    <source>
        <dbReference type="EMBL" id="MBX52156.1"/>
    </source>
</evidence>
<proteinExistence type="predicted"/>
<reference evidence="1" key="1">
    <citation type="submission" date="2018-02" db="EMBL/GenBank/DDBJ databases">
        <title>Rhizophora mucronata_Transcriptome.</title>
        <authorList>
            <person name="Meera S.P."/>
            <person name="Sreeshan A."/>
            <person name="Augustine A."/>
        </authorList>
    </citation>
    <scope>NUCLEOTIDE SEQUENCE</scope>
    <source>
        <tissue evidence="1">Leaf</tissue>
    </source>
</reference>
<accession>A0A2P2PBN4</accession>
<dbReference type="AlphaFoldDB" id="A0A2P2PBN4"/>
<name>A0A2P2PBN4_RHIMU</name>
<sequence length="34" mass="3660">MSSMGSGTLLFRTSLLVLELSNEDLKSISLDKSS</sequence>
<organism evidence="1">
    <name type="scientific">Rhizophora mucronata</name>
    <name type="common">Asiatic mangrove</name>
    <dbReference type="NCBI Taxonomy" id="61149"/>
    <lineage>
        <taxon>Eukaryota</taxon>
        <taxon>Viridiplantae</taxon>
        <taxon>Streptophyta</taxon>
        <taxon>Embryophyta</taxon>
        <taxon>Tracheophyta</taxon>
        <taxon>Spermatophyta</taxon>
        <taxon>Magnoliopsida</taxon>
        <taxon>eudicotyledons</taxon>
        <taxon>Gunneridae</taxon>
        <taxon>Pentapetalae</taxon>
        <taxon>rosids</taxon>
        <taxon>fabids</taxon>
        <taxon>Malpighiales</taxon>
        <taxon>Rhizophoraceae</taxon>
        <taxon>Rhizophora</taxon>
    </lineage>
</organism>